<comment type="function">
    <text evidence="1 8">Involved in the import of GDP-mannose from the cytoplasm into the Golgi lumen.</text>
</comment>
<dbReference type="InterPro" id="IPR050186">
    <property type="entry name" value="TPT_transporter"/>
</dbReference>
<accession>A0A0U5CLI8</accession>
<keyword evidence="8" id="KW-0762">Sugar transport</keyword>
<feature type="compositionally biased region" description="Polar residues" evidence="9">
    <location>
        <begin position="362"/>
        <end position="377"/>
    </location>
</feature>
<evidence type="ECO:0000256" key="9">
    <source>
        <dbReference type="SAM" id="MobiDB-lite"/>
    </source>
</evidence>
<organism evidence="10 11">
    <name type="scientific">Aspergillus calidoustus</name>
    <dbReference type="NCBI Taxonomy" id="454130"/>
    <lineage>
        <taxon>Eukaryota</taxon>
        <taxon>Fungi</taxon>
        <taxon>Dikarya</taxon>
        <taxon>Ascomycota</taxon>
        <taxon>Pezizomycotina</taxon>
        <taxon>Eurotiomycetes</taxon>
        <taxon>Eurotiomycetidae</taxon>
        <taxon>Eurotiales</taxon>
        <taxon>Aspergillaceae</taxon>
        <taxon>Aspergillus</taxon>
        <taxon>Aspergillus subgen. Nidulantes</taxon>
    </lineage>
</organism>
<keyword evidence="6 8" id="KW-1133">Transmembrane helix</keyword>
<feature type="transmembrane region" description="Helical" evidence="8">
    <location>
        <begin position="300"/>
        <end position="320"/>
    </location>
</feature>
<evidence type="ECO:0000313" key="10">
    <source>
        <dbReference type="EMBL" id="CEN59329.1"/>
    </source>
</evidence>
<evidence type="ECO:0000256" key="6">
    <source>
        <dbReference type="ARBA" id="ARBA00022989"/>
    </source>
</evidence>
<dbReference type="AlphaFoldDB" id="A0A0U5CLI8"/>
<dbReference type="GO" id="GO:0030659">
    <property type="term" value="C:cytoplasmic vesicle membrane"/>
    <property type="evidence" value="ECO:0007669"/>
    <property type="project" value="UniProtKB-SubCell"/>
</dbReference>
<dbReference type="PANTHER" id="PTHR11132">
    <property type="entry name" value="SOLUTE CARRIER FAMILY 35"/>
    <property type="match status" value="1"/>
</dbReference>
<dbReference type="OrthoDB" id="417037at2759"/>
<evidence type="ECO:0000256" key="5">
    <source>
        <dbReference type="ARBA" id="ARBA00022824"/>
    </source>
</evidence>
<feature type="transmembrane region" description="Helical" evidence="8">
    <location>
        <begin position="38"/>
        <end position="58"/>
    </location>
</feature>
<feature type="region of interest" description="Disordered" evidence="9">
    <location>
        <begin position="358"/>
        <end position="377"/>
    </location>
</feature>
<dbReference type="EMBL" id="CDMC01000002">
    <property type="protein sequence ID" value="CEN59329.1"/>
    <property type="molecule type" value="Genomic_DNA"/>
</dbReference>
<dbReference type="GO" id="GO:0005789">
    <property type="term" value="C:endoplasmic reticulum membrane"/>
    <property type="evidence" value="ECO:0007669"/>
    <property type="project" value="UniProtKB-SubCell"/>
</dbReference>
<keyword evidence="11" id="KW-1185">Reference proteome</keyword>
<comment type="subcellular location">
    <subcellularLocation>
        <location evidence="8">Golgi apparatus membrane</location>
        <topology evidence="8">Multi-pass membrane protein</topology>
    </subcellularLocation>
    <subcellularLocation>
        <location evidence="8">Cytoplasmic vesicle membrane</location>
        <topology evidence="8">Multi-pass membrane protein</topology>
    </subcellularLocation>
    <subcellularLocation>
        <location evidence="8">Endoplasmic reticulum membrane</location>
        <topology evidence="8">Multi-pass membrane protein</topology>
    </subcellularLocation>
</comment>
<feature type="transmembrane region" description="Helical" evidence="8">
    <location>
        <begin position="157"/>
        <end position="181"/>
    </location>
</feature>
<evidence type="ECO:0000256" key="2">
    <source>
        <dbReference type="ARBA" id="ARBA00010425"/>
    </source>
</evidence>
<keyword evidence="7 8" id="KW-0472">Membrane</keyword>
<evidence type="ECO:0000256" key="4">
    <source>
        <dbReference type="ARBA" id="ARBA00022692"/>
    </source>
</evidence>
<evidence type="ECO:0000256" key="1">
    <source>
        <dbReference type="ARBA" id="ARBA00003420"/>
    </source>
</evidence>
<comment type="similarity">
    <text evidence="2 8">Belongs to the TPT transporter family. SLC35D subfamily.</text>
</comment>
<feature type="transmembrane region" description="Helical" evidence="8">
    <location>
        <begin position="64"/>
        <end position="85"/>
    </location>
</feature>
<keyword evidence="8" id="KW-0813">Transport</keyword>
<protein>
    <recommendedName>
        <fullName evidence="8">GDP-mannose transporter</fullName>
        <shortName evidence="8">GMT</shortName>
    </recommendedName>
</protein>
<feature type="transmembrane region" description="Helical" evidence="8">
    <location>
        <begin position="271"/>
        <end position="293"/>
    </location>
</feature>
<dbReference type="InterPro" id="IPR037185">
    <property type="entry name" value="EmrE-like"/>
</dbReference>
<evidence type="ECO:0000256" key="3">
    <source>
        <dbReference type="ARBA" id="ARBA00011182"/>
    </source>
</evidence>
<proteinExistence type="inferred from homology"/>
<name>A0A0U5CLI8_ASPCI</name>
<feature type="transmembrane region" description="Helical" evidence="8">
    <location>
        <begin position="201"/>
        <end position="222"/>
    </location>
</feature>
<reference evidence="11" key="1">
    <citation type="journal article" date="2016" name="Genome Announc.">
        <title>Draft genome sequences of fungus Aspergillus calidoustus.</title>
        <authorList>
            <person name="Horn F."/>
            <person name="Linde J."/>
            <person name="Mattern D.J."/>
            <person name="Walther G."/>
            <person name="Guthke R."/>
            <person name="Scherlach K."/>
            <person name="Martin K."/>
            <person name="Brakhage A.A."/>
            <person name="Petzke L."/>
            <person name="Valiante V."/>
        </authorList>
    </citation>
    <scope>NUCLEOTIDE SEQUENCE [LARGE SCALE GENOMIC DNA]</scope>
    <source>
        <strain evidence="11">SF006504</strain>
    </source>
</reference>
<keyword evidence="4 8" id="KW-0812">Transmembrane</keyword>
<dbReference type="GO" id="GO:0000139">
    <property type="term" value="C:Golgi membrane"/>
    <property type="evidence" value="ECO:0007669"/>
    <property type="project" value="UniProtKB-SubCell"/>
</dbReference>
<dbReference type="Proteomes" id="UP000054771">
    <property type="component" value="Unassembled WGS sequence"/>
</dbReference>
<evidence type="ECO:0000256" key="8">
    <source>
        <dbReference type="RuleBase" id="RU367097"/>
    </source>
</evidence>
<dbReference type="STRING" id="454130.A0A0U5CLI8"/>
<keyword evidence="8" id="KW-0333">Golgi apparatus</keyword>
<dbReference type="SUPFAM" id="SSF103481">
    <property type="entry name" value="Multidrug resistance efflux transporter EmrE"/>
    <property type="match status" value="1"/>
</dbReference>
<evidence type="ECO:0000313" key="11">
    <source>
        <dbReference type="Proteomes" id="UP000054771"/>
    </source>
</evidence>
<feature type="transmembrane region" description="Helical" evidence="8">
    <location>
        <begin position="126"/>
        <end position="145"/>
    </location>
</feature>
<feature type="transmembrane region" description="Helical" evidence="8">
    <location>
        <begin position="326"/>
        <end position="345"/>
    </location>
</feature>
<evidence type="ECO:0000256" key="7">
    <source>
        <dbReference type="ARBA" id="ARBA00023136"/>
    </source>
</evidence>
<dbReference type="OMA" id="WCIRKTS"/>
<keyword evidence="5 8" id="KW-0256">Endoplasmic reticulum</keyword>
<gene>
    <name evidence="10" type="ORF">ASPCAL01781</name>
</gene>
<comment type="subunit">
    <text evidence="3 8">Homooligomer.</text>
</comment>
<dbReference type="NCBIfam" id="TIGR00803">
    <property type="entry name" value="nst"/>
    <property type="match status" value="1"/>
</dbReference>
<feature type="transmembrane region" description="Helical" evidence="8">
    <location>
        <begin position="234"/>
        <end position="251"/>
    </location>
</feature>
<sequence length="377" mass="41157">MSHKKDEDLEMNGGEELGERESFHHRGSILTQLENNPAAAVLAYCFSSISMTVVNKYVVSGSSWNLNFLYLAIQSVICMAAILALKQMGFIPSLAALESGKAKRWLPVSVFFVGMIYTGTKSLQFLSVPVYTIFKNLTIIVIALGEVRWFGGKVTSLLLLSFGLMVLSSVVAAWADIQAALNGVGHTGETAASISTLNAGYAWMGLNVICTASYVLGTRKFITSLNFKDWDTMFYNNVLSLPIMILCSLVTEDWSAANLSRNFPLESRNNLMIGMLYSGMGAIFISYSSAWCIRKTSSTTYSFVGYLNKLPLAICGIVFFGAPVTFGSILAILLGFFSGLAYGYGKMRQREQAKQVLPVSRPTMSASSQRQSDVSKS</sequence>
<keyword evidence="8" id="KW-0968">Cytoplasmic vesicle</keyword>